<name>A0ABX1VTC8_9FIRM</name>
<proteinExistence type="predicted"/>
<comment type="caution">
    <text evidence="1">The sequence shown here is derived from an EMBL/GenBank/DDBJ whole genome shotgun (WGS) entry which is preliminary data.</text>
</comment>
<keyword evidence="2" id="KW-1185">Reference proteome</keyword>
<protein>
    <submittedName>
        <fullName evidence="1">Uncharacterized protein</fullName>
    </submittedName>
</protein>
<evidence type="ECO:0000313" key="2">
    <source>
        <dbReference type="Proteomes" id="UP000539052"/>
    </source>
</evidence>
<evidence type="ECO:0000313" key="1">
    <source>
        <dbReference type="EMBL" id="NNJ31616.1"/>
    </source>
</evidence>
<sequence length="68" mass="7636">MRKSSKDCRADRASVNSRIQAEADAAIKAPPVMSFTATNPAYTYTSLCLDPKRRKPPARKKVQHEAFR</sequence>
<gene>
    <name evidence="1" type="ORF">G9470_17720</name>
</gene>
<dbReference type="Proteomes" id="UP000539052">
    <property type="component" value="Unassembled WGS sequence"/>
</dbReference>
<dbReference type="RefSeq" id="WP_170822742.1">
    <property type="nucleotide sequence ID" value="NZ_JAAOXG010000039.1"/>
</dbReference>
<reference evidence="1 2" key="1">
    <citation type="submission" date="2020-03" db="EMBL/GenBank/DDBJ databases">
        <title>Genome Sequence of industrial isolate, B5A.</title>
        <authorList>
            <person name="Sharma S."/>
            <person name="Patil P.B."/>
            <person name="Korpole S."/>
        </authorList>
    </citation>
    <scope>NUCLEOTIDE SEQUENCE [LARGE SCALE GENOMIC DNA]</scope>
    <source>
        <strain evidence="1 2">PI-S10-B5A</strain>
    </source>
</reference>
<organism evidence="1 2">
    <name type="scientific">Lacrimispora defluvii</name>
    <dbReference type="NCBI Taxonomy" id="2719233"/>
    <lineage>
        <taxon>Bacteria</taxon>
        <taxon>Bacillati</taxon>
        <taxon>Bacillota</taxon>
        <taxon>Clostridia</taxon>
        <taxon>Lachnospirales</taxon>
        <taxon>Lachnospiraceae</taxon>
        <taxon>Lacrimispora</taxon>
    </lineage>
</organism>
<accession>A0ABX1VTC8</accession>
<dbReference type="EMBL" id="JAAOXG010000039">
    <property type="protein sequence ID" value="NNJ31616.1"/>
    <property type="molecule type" value="Genomic_DNA"/>
</dbReference>